<evidence type="ECO:0000313" key="1">
    <source>
        <dbReference type="EMBL" id="KAJ0014777.1"/>
    </source>
</evidence>
<dbReference type="EMBL" id="CM047748">
    <property type="protein sequence ID" value="KAJ0014777.1"/>
    <property type="molecule type" value="Genomic_DNA"/>
</dbReference>
<proteinExistence type="predicted"/>
<organism evidence="1 2">
    <name type="scientific">Pistacia integerrima</name>
    <dbReference type="NCBI Taxonomy" id="434235"/>
    <lineage>
        <taxon>Eukaryota</taxon>
        <taxon>Viridiplantae</taxon>
        <taxon>Streptophyta</taxon>
        <taxon>Embryophyta</taxon>
        <taxon>Tracheophyta</taxon>
        <taxon>Spermatophyta</taxon>
        <taxon>Magnoliopsida</taxon>
        <taxon>eudicotyledons</taxon>
        <taxon>Gunneridae</taxon>
        <taxon>Pentapetalae</taxon>
        <taxon>rosids</taxon>
        <taxon>malvids</taxon>
        <taxon>Sapindales</taxon>
        <taxon>Anacardiaceae</taxon>
        <taxon>Pistacia</taxon>
    </lineage>
</organism>
<evidence type="ECO:0000313" key="2">
    <source>
        <dbReference type="Proteomes" id="UP001163603"/>
    </source>
</evidence>
<gene>
    <name evidence="1" type="ORF">Pint_21833</name>
</gene>
<accession>A0ACC0XCT7</accession>
<reference evidence="2" key="1">
    <citation type="journal article" date="2023" name="G3 (Bethesda)">
        <title>Genome assembly and association tests identify interacting loci associated with vigor, precocity, and sex in interspecific pistachio rootstocks.</title>
        <authorList>
            <person name="Palmer W."/>
            <person name="Jacygrad E."/>
            <person name="Sagayaradj S."/>
            <person name="Cavanaugh K."/>
            <person name="Han R."/>
            <person name="Bertier L."/>
            <person name="Beede B."/>
            <person name="Kafkas S."/>
            <person name="Golino D."/>
            <person name="Preece J."/>
            <person name="Michelmore R."/>
        </authorList>
    </citation>
    <scope>NUCLEOTIDE SEQUENCE [LARGE SCALE GENOMIC DNA]</scope>
</reference>
<name>A0ACC0XCT7_9ROSI</name>
<dbReference type="Proteomes" id="UP001163603">
    <property type="component" value="Chromosome 13"/>
</dbReference>
<keyword evidence="2" id="KW-1185">Reference proteome</keyword>
<sequence length="362" mass="41464">MVLLIIVARWLYKFIQKRKAIKLKQKLFTRNGGSVEKTKLFTSKELEKATDNYHANRVLGEGGQGVVYKGMLSEGKIIAIKKSKIVDESKFEEFINEVILLSQISHRNVVQLVGCCLETEVPLLVYEFVSNGNLFQYLHDQNEEFPFTWELRLRIAFEVSSVLTYLHSAASIPIYHRDIKSTNILLDENFRVKLSDFGTSRSIAVDQTHLTTQVKGTFGYLDPEYFWSSQFTEKSDVYSFGVVLAELLTGQKPIRSTDVEEDISLAAYFLCAMKENRLFEILDARVMKEGEKEEIMTIANLTRKCLDLNGKNRPTMREVTTELGGIRSSRCGSSMHHMNIEETNFVHGELTTYFENSLTFAR</sequence>
<protein>
    <submittedName>
        <fullName evidence="1">Uncharacterized protein</fullName>
    </submittedName>
</protein>
<comment type="caution">
    <text evidence="1">The sequence shown here is derived from an EMBL/GenBank/DDBJ whole genome shotgun (WGS) entry which is preliminary data.</text>
</comment>